<dbReference type="EMBL" id="CDMY01000343">
    <property type="protein sequence ID" value="CEM03506.1"/>
    <property type="molecule type" value="Genomic_DNA"/>
</dbReference>
<organism evidence="2 3">
    <name type="scientific">Vitrella brassicaformis (strain CCMP3155)</name>
    <dbReference type="NCBI Taxonomy" id="1169540"/>
    <lineage>
        <taxon>Eukaryota</taxon>
        <taxon>Sar</taxon>
        <taxon>Alveolata</taxon>
        <taxon>Colpodellida</taxon>
        <taxon>Vitrellaceae</taxon>
        <taxon>Vitrella</taxon>
    </lineage>
</organism>
<protein>
    <submittedName>
        <fullName evidence="2">Uncharacterized protein</fullName>
    </submittedName>
</protein>
<gene>
    <name evidence="2" type="ORF">Vbra_5451</name>
</gene>
<feature type="compositionally biased region" description="Low complexity" evidence="1">
    <location>
        <begin position="282"/>
        <end position="291"/>
    </location>
</feature>
<feature type="region of interest" description="Disordered" evidence="1">
    <location>
        <begin position="197"/>
        <end position="225"/>
    </location>
</feature>
<dbReference type="Proteomes" id="UP000041254">
    <property type="component" value="Unassembled WGS sequence"/>
</dbReference>
<accession>A0A0G4EXR2</accession>
<name>A0A0G4EXR2_VITBC</name>
<evidence type="ECO:0000313" key="3">
    <source>
        <dbReference type="Proteomes" id="UP000041254"/>
    </source>
</evidence>
<feature type="region of interest" description="Disordered" evidence="1">
    <location>
        <begin position="372"/>
        <end position="433"/>
    </location>
</feature>
<dbReference type="VEuPathDB" id="CryptoDB:Vbra_5451"/>
<proteinExistence type="predicted"/>
<evidence type="ECO:0000256" key="1">
    <source>
        <dbReference type="SAM" id="MobiDB-lite"/>
    </source>
</evidence>
<dbReference type="AlphaFoldDB" id="A0A0G4EXR2"/>
<feature type="region of interest" description="Disordered" evidence="1">
    <location>
        <begin position="1"/>
        <end position="30"/>
    </location>
</feature>
<feature type="compositionally biased region" description="Basic and acidic residues" evidence="1">
    <location>
        <begin position="372"/>
        <end position="391"/>
    </location>
</feature>
<feature type="compositionally biased region" description="Acidic residues" evidence="1">
    <location>
        <begin position="212"/>
        <end position="225"/>
    </location>
</feature>
<sequence>MASPKIPRLNLTFASTDKPTSPSNLAPLPSSRPSILFATISQDTEGLSKIIGALQDFDALLTQLKGKKHHDDSSSPNWRPSRLLLASDLQNLRQQINSFMEESRQAVGGLSTAREVLKKSPRVPHHFNLSSSSGMSSARTPAAASATSAALGDMERLRAIRPSEADAIPMTRAGLRHYQSIFASLASEFKSICAKLPPMDGERQDATNGTGDDSEGDSNDGTEAGDDVASVDIERLEAKFNKLQELASLLNDRLAAYSPPPSDRPNGGPAAAGGAGRRSKDLSSSGSSANDGESDYSFPTPPEPPSPHAADEDQDQERMDIIIDNDSFSPSHSDNTGVRHVRACLVVPGRGHTDPGLPFRQRRSVGSVVEVHEQEQEHENDARREKKRMEGTAHAVGVGGQEAVRQKGERRKGALARRERGRGSGRGRGQKRHKGVIELLVRVTAQWLERSRVRD</sequence>
<dbReference type="InParanoid" id="A0A0G4EXR2"/>
<keyword evidence="3" id="KW-1185">Reference proteome</keyword>
<feature type="region of interest" description="Disordered" evidence="1">
    <location>
        <begin position="255"/>
        <end position="336"/>
    </location>
</feature>
<reference evidence="2 3" key="1">
    <citation type="submission" date="2014-11" db="EMBL/GenBank/DDBJ databases">
        <authorList>
            <person name="Zhu J."/>
            <person name="Qi W."/>
            <person name="Song R."/>
        </authorList>
    </citation>
    <scope>NUCLEOTIDE SEQUENCE [LARGE SCALE GENOMIC DNA]</scope>
</reference>
<feature type="compositionally biased region" description="Polar residues" evidence="1">
    <location>
        <begin position="12"/>
        <end position="24"/>
    </location>
</feature>
<evidence type="ECO:0000313" key="2">
    <source>
        <dbReference type="EMBL" id="CEM03506.1"/>
    </source>
</evidence>
<feature type="compositionally biased region" description="Polar residues" evidence="1">
    <location>
        <begin position="326"/>
        <end position="336"/>
    </location>
</feature>
<feature type="compositionally biased region" description="Basic residues" evidence="1">
    <location>
        <begin position="423"/>
        <end position="433"/>
    </location>
</feature>